<organism evidence="2 3">
    <name type="scientific">Streptomyces chattanoogensis</name>
    <dbReference type="NCBI Taxonomy" id="66876"/>
    <lineage>
        <taxon>Bacteria</taxon>
        <taxon>Bacillati</taxon>
        <taxon>Actinomycetota</taxon>
        <taxon>Actinomycetes</taxon>
        <taxon>Kitasatosporales</taxon>
        <taxon>Streptomycetaceae</taxon>
        <taxon>Streptomyces</taxon>
    </lineage>
</organism>
<protein>
    <submittedName>
        <fullName evidence="2">Transposase</fullName>
    </submittedName>
</protein>
<dbReference type="InterPro" id="IPR009057">
    <property type="entry name" value="Homeodomain-like_sf"/>
</dbReference>
<sequence>MRYPDGGGLTAEGRARREQVRLAAADLIEAGASDREVARRFRVTRMSANRWRRALAAGGREGLASKGPGGARCRLTAGQLRELEGLLDAGPATHGWAEDQCWTLARIAEVIRTRFGFSYTLAGIDLLLHRIGWSVQMPARRATERDEAKIAQWKDEQWPAIKRLRRTWAPGSASRTRQVRG</sequence>
<gene>
    <name evidence="2" type="ORF">ADL29_28990</name>
</gene>
<proteinExistence type="predicted"/>
<dbReference type="SUPFAM" id="SSF46689">
    <property type="entry name" value="Homeodomain-like"/>
    <property type="match status" value="1"/>
</dbReference>
<dbReference type="PATRIC" id="fig|66876.3.peg.6358"/>
<reference evidence="3" key="1">
    <citation type="submission" date="2015-07" db="EMBL/GenBank/DDBJ databases">
        <authorList>
            <person name="Ju K.-S."/>
            <person name="Doroghazi J.R."/>
            <person name="Metcalf W.W."/>
        </authorList>
    </citation>
    <scope>NUCLEOTIDE SEQUENCE [LARGE SCALE GENOMIC DNA]</scope>
    <source>
        <strain evidence="3">NRRL ISP-5002</strain>
    </source>
</reference>
<dbReference type="AlphaFoldDB" id="A0A0N0GWW7"/>
<comment type="caution">
    <text evidence="2">The sequence shown here is derived from an EMBL/GenBank/DDBJ whole genome shotgun (WGS) entry which is preliminary data.</text>
</comment>
<dbReference type="Pfam" id="PF13384">
    <property type="entry name" value="HTH_23"/>
    <property type="match status" value="1"/>
</dbReference>
<feature type="domain" description="Winged helix-turn helix" evidence="1">
    <location>
        <begin position="98"/>
        <end position="156"/>
    </location>
</feature>
<evidence type="ECO:0000313" key="3">
    <source>
        <dbReference type="Proteomes" id="UP000037982"/>
    </source>
</evidence>
<accession>A0A0N0GWW7</accession>
<dbReference type="InterPro" id="IPR025959">
    <property type="entry name" value="Winged_HTH_dom"/>
</dbReference>
<evidence type="ECO:0000259" key="1">
    <source>
        <dbReference type="Pfam" id="PF13592"/>
    </source>
</evidence>
<keyword evidence="3" id="KW-1185">Reference proteome</keyword>
<evidence type="ECO:0000313" key="2">
    <source>
        <dbReference type="EMBL" id="KPC60531.1"/>
    </source>
</evidence>
<dbReference type="Proteomes" id="UP000037982">
    <property type="component" value="Unassembled WGS sequence"/>
</dbReference>
<dbReference type="Pfam" id="PF13592">
    <property type="entry name" value="HTH_33"/>
    <property type="match status" value="1"/>
</dbReference>
<dbReference type="EMBL" id="LGKG01000160">
    <property type="protein sequence ID" value="KPC60531.1"/>
    <property type="molecule type" value="Genomic_DNA"/>
</dbReference>
<name>A0A0N0GWW7_9ACTN</name>